<gene>
    <name evidence="1" type="ORF">XNOV1_A009485</name>
</gene>
<sequence length="51" mass="5608">MHPPQRQTFLWITFIPAVSRGEDASSCKSTHMNLADSKEDGALPSKSAYPC</sequence>
<dbReference type="EMBL" id="OY660877">
    <property type="protein sequence ID" value="CAJ1072015.1"/>
    <property type="molecule type" value="Genomic_DNA"/>
</dbReference>
<keyword evidence="2" id="KW-1185">Reference proteome</keyword>
<accession>A0AAV1GFG7</accession>
<reference evidence="1" key="1">
    <citation type="submission" date="2023-08" db="EMBL/GenBank/DDBJ databases">
        <authorList>
            <person name="Alioto T."/>
            <person name="Alioto T."/>
            <person name="Gomez Garrido J."/>
        </authorList>
    </citation>
    <scope>NUCLEOTIDE SEQUENCE</scope>
</reference>
<keyword evidence="1" id="KW-0675">Receptor</keyword>
<dbReference type="AlphaFoldDB" id="A0AAV1GFG7"/>
<organism evidence="1 2">
    <name type="scientific">Xyrichtys novacula</name>
    <name type="common">Pearly razorfish</name>
    <name type="synonym">Hemipteronotus novacula</name>
    <dbReference type="NCBI Taxonomy" id="13765"/>
    <lineage>
        <taxon>Eukaryota</taxon>
        <taxon>Metazoa</taxon>
        <taxon>Chordata</taxon>
        <taxon>Craniata</taxon>
        <taxon>Vertebrata</taxon>
        <taxon>Euteleostomi</taxon>
        <taxon>Actinopterygii</taxon>
        <taxon>Neopterygii</taxon>
        <taxon>Teleostei</taxon>
        <taxon>Neoteleostei</taxon>
        <taxon>Acanthomorphata</taxon>
        <taxon>Eupercaria</taxon>
        <taxon>Labriformes</taxon>
        <taxon>Labridae</taxon>
        <taxon>Xyrichtys</taxon>
    </lineage>
</organism>
<proteinExistence type="predicted"/>
<evidence type="ECO:0000313" key="1">
    <source>
        <dbReference type="EMBL" id="CAJ1072015.1"/>
    </source>
</evidence>
<dbReference type="Proteomes" id="UP001178508">
    <property type="component" value="Chromosome 14"/>
</dbReference>
<name>A0AAV1GFG7_XYRNO</name>
<protein>
    <submittedName>
        <fullName evidence="1">Receptor-type tyrosine-protein phosphatase S</fullName>
    </submittedName>
</protein>
<evidence type="ECO:0000313" key="2">
    <source>
        <dbReference type="Proteomes" id="UP001178508"/>
    </source>
</evidence>